<feature type="region of interest" description="Disordered" evidence="1">
    <location>
        <begin position="97"/>
        <end position="123"/>
    </location>
</feature>
<evidence type="ECO:0000256" key="1">
    <source>
        <dbReference type="SAM" id="MobiDB-lite"/>
    </source>
</evidence>
<keyword evidence="3" id="KW-1185">Reference proteome</keyword>
<reference evidence="2 3" key="1">
    <citation type="submission" date="2022-12" db="EMBL/GenBank/DDBJ databases">
        <title>Chromosome-level genome of Tegillarca granosa.</title>
        <authorList>
            <person name="Kim J."/>
        </authorList>
    </citation>
    <scope>NUCLEOTIDE SEQUENCE [LARGE SCALE GENOMIC DNA]</scope>
    <source>
        <strain evidence="2">Teg-2019</strain>
        <tissue evidence="2">Adductor muscle</tissue>
    </source>
</reference>
<name>A0ABQ9EX51_TEGGR</name>
<sequence>MVGSTYISDPRIWKSFYQNMIEGNLKYKKRSPRQVGGGIGNMYHHKRHIIPVNPPANDKPEHVVGKEVTPMAVVEERARSEFKDAVKEDAPRVPIKAKKRKIVASTKGKAKGATSNKKRKSLL</sequence>
<evidence type="ECO:0000313" key="3">
    <source>
        <dbReference type="Proteomes" id="UP001217089"/>
    </source>
</evidence>
<gene>
    <name evidence="2" type="ORF">KUTeg_014626</name>
</gene>
<comment type="caution">
    <text evidence="2">The sequence shown here is derived from an EMBL/GenBank/DDBJ whole genome shotgun (WGS) entry which is preliminary data.</text>
</comment>
<accession>A0ABQ9EX51</accession>
<evidence type="ECO:0000313" key="2">
    <source>
        <dbReference type="EMBL" id="KAJ8307843.1"/>
    </source>
</evidence>
<proteinExistence type="predicted"/>
<organism evidence="2 3">
    <name type="scientific">Tegillarca granosa</name>
    <name type="common">Malaysian cockle</name>
    <name type="synonym">Anadara granosa</name>
    <dbReference type="NCBI Taxonomy" id="220873"/>
    <lineage>
        <taxon>Eukaryota</taxon>
        <taxon>Metazoa</taxon>
        <taxon>Spiralia</taxon>
        <taxon>Lophotrochozoa</taxon>
        <taxon>Mollusca</taxon>
        <taxon>Bivalvia</taxon>
        <taxon>Autobranchia</taxon>
        <taxon>Pteriomorphia</taxon>
        <taxon>Arcoida</taxon>
        <taxon>Arcoidea</taxon>
        <taxon>Arcidae</taxon>
        <taxon>Tegillarca</taxon>
    </lineage>
</organism>
<dbReference type="EMBL" id="JARBDR010000708">
    <property type="protein sequence ID" value="KAJ8307843.1"/>
    <property type="molecule type" value="Genomic_DNA"/>
</dbReference>
<dbReference type="Proteomes" id="UP001217089">
    <property type="component" value="Unassembled WGS sequence"/>
</dbReference>
<protein>
    <submittedName>
        <fullName evidence="2">Uncharacterized protein</fullName>
    </submittedName>
</protein>